<evidence type="ECO:0000256" key="3">
    <source>
        <dbReference type="ARBA" id="ARBA00012737"/>
    </source>
</evidence>
<dbReference type="SUPFAM" id="SSF56235">
    <property type="entry name" value="N-terminal nucleophile aminohydrolases (Ntn hydrolases)"/>
    <property type="match status" value="1"/>
</dbReference>
<feature type="site" description="Important for beta-aspartyl-AMP intermediate formation" evidence="10">
    <location>
        <position position="366"/>
    </location>
</feature>
<dbReference type="PROSITE" id="PS51278">
    <property type="entry name" value="GATASE_TYPE_2"/>
    <property type="match status" value="1"/>
</dbReference>
<organism evidence="12 13">
    <name type="scientific">Bacteroides oleiciplenus</name>
    <dbReference type="NCBI Taxonomy" id="626931"/>
    <lineage>
        <taxon>Bacteria</taxon>
        <taxon>Pseudomonadati</taxon>
        <taxon>Bacteroidota</taxon>
        <taxon>Bacteroidia</taxon>
        <taxon>Bacteroidales</taxon>
        <taxon>Bacteroidaceae</taxon>
        <taxon>Bacteroides</taxon>
    </lineage>
</organism>
<feature type="binding site" evidence="9">
    <location>
        <position position="291"/>
    </location>
    <ligand>
        <name>ATP</name>
        <dbReference type="ChEBI" id="CHEBI:30616"/>
    </ligand>
</feature>
<protein>
    <recommendedName>
        <fullName evidence="3">asparagine synthase (glutamine-hydrolyzing)</fullName>
        <ecNumber evidence="3">6.3.5.4</ecNumber>
    </recommendedName>
</protein>
<gene>
    <name evidence="12" type="primary">asnB</name>
    <name evidence="12" type="ORF">DXB65_18115</name>
</gene>
<keyword evidence="6 8" id="KW-0315">Glutamine amidotransferase</keyword>
<sequence length="607" mass="71085">MCGINGIISRHSINRLDDRIQAMNKALKHRGPDADHFKIITTGVALGHRRLAILDLDPRSDQPMSLGNDEWSIVYNGEIFNYKELRKELRQYYTFRTESDTEVLLAGIAFKGIEWTLKNANGMFAFAAYNSLTKQTFLGRDRFGIKPLFYTLCGDVLIFSSEIKGILNSGLVKPLFRSEAVDEYLAYRYIREPNTFFSDIFQLKSSTYMVFDRILCSEEIIYWKLPRLNFDERLNEKELITDTEEAIKNAFDRWFISDVKVGSYLSGGVDSSLTTALLALYLKRPVDTYTIGFEEKKFNEFEFAEIVAEQYQTNHHSIISSISDYMDGWDRLIYYKDAPLAVPNEIPLAKMSTILSQQIKVVISGEGADELFGGYGNIFRSAFDYSNKHKDNETFCSYFLDRYEYANRNLRNKYLDVDFSQSIKYKEKLEKEFSYFSNEENIFRFFHQSHIQGLLQRVDMTTMQASVEARPPFLDHELIEFVYSKVPYSMKLHWNNVESQIKAMQGGAYSEILDTPKYILKKVSEKYLPDEVIYRRKMGFPVPLTHWYEDLRVIAVQLLQDADWLKENSLEMLINDLKCDPRAGQLLWMFVNIQKFHNMYFNKKWLW</sequence>
<dbReference type="GO" id="GO:0006529">
    <property type="term" value="P:asparagine biosynthetic process"/>
    <property type="evidence" value="ECO:0007669"/>
    <property type="project" value="UniProtKB-KW"/>
</dbReference>
<feature type="active site" description="For GATase activity" evidence="8">
    <location>
        <position position="2"/>
    </location>
</feature>
<dbReference type="GO" id="GO:0005524">
    <property type="term" value="F:ATP binding"/>
    <property type="evidence" value="ECO:0007669"/>
    <property type="project" value="UniProtKB-KW"/>
</dbReference>
<dbReference type="Proteomes" id="UP000260983">
    <property type="component" value="Unassembled WGS sequence"/>
</dbReference>
<dbReference type="Gene3D" id="3.60.20.10">
    <property type="entry name" value="Glutamine Phosphoribosylpyrophosphate, subunit 1, domain 1"/>
    <property type="match status" value="1"/>
</dbReference>
<proteinExistence type="inferred from homology"/>
<accession>A0A3E5B535</accession>
<dbReference type="Pfam" id="PF00733">
    <property type="entry name" value="Asn_synthase"/>
    <property type="match status" value="1"/>
</dbReference>
<comment type="caution">
    <text evidence="12">The sequence shown here is derived from an EMBL/GenBank/DDBJ whole genome shotgun (WGS) entry which is preliminary data.</text>
</comment>
<dbReference type="SUPFAM" id="SSF52402">
    <property type="entry name" value="Adenine nucleotide alpha hydrolases-like"/>
    <property type="match status" value="1"/>
</dbReference>
<comment type="pathway">
    <text evidence="1">Amino-acid biosynthesis; L-asparagine biosynthesis; L-asparagine from L-aspartate (L-Gln route): step 1/1.</text>
</comment>
<dbReference type="EC" id="6.3.5.4" evidence="3"/>
<keyword evidence="5 9" id="KW-0067">ATP-binding</keyword>
<keyword evidence="8" id="KW-0028">Amino-acid biosynthesis</keyword>
<evidence type="ECO:0000256" key="4">
    <source>
        <dbReference type="ARBA" id="ARBA00022741"/>
    </source>
</evidence>
<dbReference type="EMBL" id="QSUL01000013">
    <property type="protein sequence ID" value="RGN32678.1"/>
    <property type="molecule type" value="Genomic_DNA"/>
</dbReference>
<evidence type="ECO:0000259" key="11">
    <source>
        <dbReference type="PROSITE" id="PS51278"/>
    </source>
</evidence>
<dbReference type="PANTHER" id="PTHR43284">
    <property type="entry name" value="ASPARAGINE SYNTHETASE (GLUTAMINE-HYDROLYZING)"/>
    <property type="match status" value="1"/>
</dbReference>
<evidence type="ECO:0000256" key="7">
    <source>
        <dbReference type="ARBA" id="ARBA00048741"/>
    </source>
</evidence>
<dbReference type="PIRSF" id="PIRSF001589">
    <property type="entry name" value="Asn_synthetase_glu-h"/>
    <property type="match status" value="1"/>
</dbReference>
<reference evidence="12 13" key="1">
    <citation type="submission" date="2018-08" db="EMBL/GenBank/DDBJ databases">
        <title>A genome reference for cultivated species of the human gut microbiota.</title>
        <authorList>
            <person name="Zou Y."/>
            <person name="Xue W."/>
            <person name="Luo G."/>
        </authorList>
    </citation>
    <scope>NUCLEOTIDE SEQUENCE [LARGE SCALE GENOMIC DNA]</scope>
    <source>
        <strain evidence="12 13">OM05-15BH</strain>
    </source>
</reference>
<dbReference type="PANTHER" id="PTHR43284:SF1">
    <property type="entry name" value="ASPARAGINE SYNTHETASE"/>
    <property type="match status" value="1"/>
</dbReference>
<evidence type="ECO:0000256" key="1">
    <source>
        <dbReference type="ARBA" id="ARBA00005187"/>
    </source>
</evidence>
<evidence type="ECO:0000256" key="10">
    <source>
        <dbReference type="PIRSR" id="PIRSR001589-3"/>
    </source>
</evidence>
<evidence type="ECO:0000313" key="12">
    <source>
        <dbReference type="EMBL" id="RGN32678.1"/>
    </source>
</evidence>
<dbReference type="Gene3D" id="3.40.50.620">
    <property type="entry name" value="HUPs"/>
    <property type="match status" value="1"/>
</dbReference>
<dbReference type="NCBIfam" id="TIGR01536">
    <property type="entry name" value="asn_synth_AEB"/>
    <property type="match status" value="1"/>
</dbReference>
<feature type="binding site" evidence="9">
    <location>
        <begin position="364"/>
        <end position="365"/>
    </location>
    <ligand>
        <name>ATP</name>
        <dbReference type="ChEBI" id="CHEBI:30616"/>
    </ligand>
</feature>
<feature type="binding site" evidence="9">
    <location>
        <position position="100"/>
    </location>
    <ligand>
        <name>L-glutamine</name>
        <dbReference type="ChEBI" id="CHEBI:58359"/>
    </ligand>
</feature>
<evidence type="ECO:0000313" key="13">
    <source>
        <dbReference type="Proteomes" id="UP000260983"/>
    </source>
</evidence>
<dbReference type="Pfam" id="PF13537">
    <property type="entry name" value="GATase_7"/>
    <property type="match status" value="1"/>
</dbReference>
<dbReference type="RefSeq" id="WP_117725091.1">
    <property type="nucleotide sequence ID" value="NZ_QSUL01000013.1"/>
</dbReference>
<dbReference type="GO" id="GO:0004066">
    <property type="term" value="F:asparagine synthase (glutamine-hydrolyzing) activity"/>
    <property type="evidence" value="ECO:0007669"/>
    <property type="project" value="UniProtKB-EC"/>
</dbReference>
<keyword evidence="8" id="KW-0061">Asparagine biosynthesis</keyword>
<dbReference type="CDD" id="cd01991">
    <property type="entry name" value="Asn_synthase_B_C"/>
    <property type="match status" value="1"/>
</dbReference>
<evidence type="ECO:0000256" key="2">
    <source>
        <dbReference type="ARBA" id="ARBA00005752"/>
    </source>
</evidence>
<keyword evidence="12" id="KW-0436">Ligase</keyword>
<dbReference type="InterPro" id="IPR017932">
    <property type="entry name" value="GATase_2_dom"/>
</dbReference>
<dbReference type="InterPro" id="IPR014729">
    <property type="entry name" value="Rossmann-like_a/b/a_fold"/>
</dbReference>
<dbReference type="InterPro" id="IPR001962">
    <property type="entry name" value="Asn_synthase"/>
</dbReference>
<evidence type="ECO:0000256" key="6">
    <source>
        <dbReference type="ARBA" id="ARBA00022962"/>
    </source>
</evidence>
<dbReference type="CDD" id="cd00712">
    <property type="entry name" value="AsnB"/>
    <property type="match status" value="1"/>
</dbReference>
<keyword evidence="4 9" id="KW-0547">Nucleotide-binding</keyword>
<dbReference type="InterPro" id="IPR051786">
    <property type="entry name" value="ASN_synthetase/amidase"/>
</dbReference>
<comment type="catalytic activity">
    <reaction evidence="7">
        <text>L-aspartate + L-glutamine + ATP + H2O = L-asparagine + L-glutamate + AMP + diphosphate + H(+)</text>
        <dbReference type="Rhea" id="RHEA:12228"/>
        <dbReference type="ChEBI" id="CHEBI:15377"/>
        <dbReference type="ChEBI" id="CHEBI:15378"/>
        <dbReference type="ChEBI" id="CHEBI:29985"/>
        <dbReference type="ChEBI" id="CHEBI:29991"/>
        <dbReference type="ChEBI" id="CHEBI:30616"/>
        <dbReference type="ChEBI" id="CHEBI:33019"/>
        <dbReference type="ChEBI" id="CHEBI:58048"/>
        <dbReference type="ChEBI" id="CHEBI:58359"/>
        <dbReference type="ChEBI" id="CHEBI:456215"/>
        <dbReference type="EC" id="6.3.5.4"/>
    </reaction>
</comment>
<name>A0A3E5B535_9BACE</name>
<dbReference type="InterPro" id="IPR006426">
    <property type="entry name" value="Asn_synth_AEB"/>
</dbReference>
<dbReference type="AlphaFoldDB" id="A0A3E5B535"/>
<dbReference type="GO" id="GO:0005829">
    <property type="term" value="C:cytosol"/>
    <property type="evidence" value="ECO:0007669"/>
    <property type="project" value="TreeGrafter"/>
</dbReference>
<evidence type="ECO:0000256" key="5">
    <source>
        <dbReference type="ARBA" id="ARBA00022840"/>
    </source>
</evidence>
<dbReference type="InterPro" id="IPR029055">
    <property type="entry name" value="Ntn_hydrolases_N"/>
</dbReference>
<evidence type="ECO:0000256" key="9">
    <source>
        <dbReference type="PIRSR" id="PIRSR001589-2"/>
    </source>
</evidence>
<comment type="similarity">
    <text evidence="2">Belongs to the asparagine synthetase family.</text>
</comment>
<feature type="domain" description="Glutamine amidotransferase type-2" evidence="11">
    <location>
        <begin position="2"/>
        <end position="214"/>
    </location>
</feature>
<dbReference type="InterPro" id="IPR033738">
    <property type="entry name" value="AsnB_N"/>
</dbReference>
<evidence type="ECO:0000256" key="8">
    <source>
        <dbReference type="PIRSR" id="PIRSR001589-1"/>
    </source>
</evidence>